<dbReference type="InterPro" id="IPR007865">
    <property type="entry name" value="Aminopep_P_N"/>
</dbReference>
<dbReference type="STRING" id="1121001.SAMN02745857_04131"/>
<dbReference type="GO" id="GO:0030145">
    <property type="term" value="F:manganese ion binding"/>
    <property type="evidence" value="ECO:0007669"/>
    <property type="project" value="InterPro"/>
</dbReference>
<dbReference type="InterPro" id="IPR001714">
    <property type="entry name" value="Pept_M24_MAP"/>
</dbReference>
<dbReference type="EC" id="3.4.11.9" evidence="4"/>
<evidence type="ECO:0000256" key="5">
    <source>
        <dbReference type="ARBA" id="ARBA00022670"/>
    </source>
</evidence>
<dbReference type="RefSeq" id="WP_084093038.1">
    <property type="nucleotide sequence ID" value="NZ_FWXD01000044.1"/>
</dbReference>
<dbReference type="SMART" id="SM01011">
    <property type="entry name" value="AMP_N"/>
    <property type="match status" value="1"/>
</dbReference>
<keyword evidence="14" id="KW-0031">Aminopeptidase</keyword>
<dbReference type="InterPro" id="IPR036005">
    <property type="entry name" value="Creatinase/aminopeptidase-like"/>
</dbReference>
<dbReference type="GO" id="GO:0006508">
    <property type="term" value="P:proteolysis"/>
    <property type="evidence" value="ECO:0007669"/>
    <property type="project" value="UniProtKB-KW"/>
</dbReference>
<dbReference type="EMBL" id="FWXD01000044">
    <property type="protein sequence ID" value="SMC29790.1"/>
    <property type="molecule type" value="Genomic_DNA"/>
</dbReference>
<evidence type="ECO:0000256" key="11">
    <source>
        <dbReference type="ARBA" id="ARBA00075356"/>
    </source>
</evidence>
<dbReference type="OrthoDB" id="9806388at2"/>
<evidence type="ECO:0000256" key="12">
    <source>
        <dbReference type="ARBA" id="ARBA00081411"/>
    </source>
</evidence>
<keyword evidence="6" id="KW-0479">Metal-binding</keyword>
<evidence type="ECO:0000256" key="2">
    <source>
        <dbReference type="ARBA" id="ARBA00001936"/>
    </source>
</evidence>
<dbReference type="PRINTS" id="PR00599">
    <property type="entry name" value="MAPEPTIDASE"/>
</dbReference>
<keyword evidence="9" id="KW-0464">Manganese</keyword>
<dbReference type="PANTHER" id="PTHR43226">
    <property type="entry name" value="XAA-PRO AMINOPEPTIDASE 3"/>
    <property type="match status" value="1"/>
</dbReference>
<proteinExistence type="inferred from homology"/>
<keyword evidence="5" id="KW-0645">Protease</keyword>
<evidence type="ECO:0000313" key="15">
    <source>
        <dbReference type="Proteomes" id="UP000192761"/>
    </source>
</evidence>
<organism evidence="14 15">
    <name type="scientific">Andreprevotia lacus DSM 23236</name>
    <dbReference type="NCBI Taxonomy" id="1121001"/>
    <lineage>
        <taxon>Bacteria</taxon>
        <taxon>Pseudomonadati</taxon>
        <taxon>Pseudomonadota</taxon>
        <taxon>Betaproteobacteria</taxon>
        <taxon>Neisseriales</taxon>
        <taxon>Chitinibacteraceae</taxon>
        <taxon>Andreprevotia</taxon>
    </lineage>
</organism>
<gene>
    <name evidence="14" type="ORF">SAMN02745857_04131</name>
</gene>
<evidence type="ECO:0000313" key="14">
    <source>
        <dbReference type="EMBL" id="SMC29790.1"/>
    </source>
</evidence>
<dbReference type="SUPFAM" id="SSF55920">
    <property type="entry name" value="Creatinase/aminopeptidase"/>
    <property type="match status" value="1"/>
</dbReference>
<dbReference type="GO" id="GO:0070006">
    <property type="term" value="F:metalloaminopeptidase activity"/>
    <property type="evidence" value="ECO:0007669"/>
    <property type="project" value="InterPro"/>
</dbReference>
<evidence type="ECO:0000256" key="9">
    <source>
        <dbReference type="ARBA" id="ARBA00023211"/>
    </source>
</evidence>
<evidence type="ECO:0000256" key="6">
    <source>
        <dbReference type="ARBA" id="ARBA00022723"/>
    </source>
</evidence>
<dbReference type="GO" id="GO:0005829">
    <property type="term" value="C:cytosol"/>
    <property type="evidence" value="ECO:0007669"/>
    <property type="project" value="TreeGrafter"/>
</dbReference>
<comment type="similarity">
    <text evidence="3">Belongs to the peptidase M24B family.</text>
</comment>
<evidence type="ECO:0000256" key="8">
    <source>
        <dbReference type="ARBA" id="ARBA00023049"/>
    </source>
</evidence>
<evidence type="ECO:0000256" key="1">
    <source>
        <dbReference type="ARBA" id="ARBA00001424"/>
    </source>
</evidence>
<dbReference type="PANTHER" id="PTHR43226:SF4">
    <property type="entry name" value="XAA-PRO AMINOPEPTIDASE 3"/>
    <property type="match status" value="1"/>
</dbReference>
<evidence type="ECO:0000256" key="4">
    <source>
        <dbReference type="ARBA" id="ARBA00012574"/>
    </source>
</evidence>
<dbReference type="SUPFAM" id="SSF53092">
    <property type="entry name" value="Creatinase/prolidase N-terminal domain"/>
    <property type="match status" value="1"/>
</dbReference>
<reference evidence="14 15" key="1">
    <citation type="submission" date="2017-04" db="EMBL/GenBank/DDBJ databases">
        <authorList>
            <person name="Afonso C.L."/>
            <person name="Miller P.J."/>
            <person name="Scott M.A."/>
            <person name="Spackman E."/>
            <person name="Goraichik I."/>
            <person name="Dimitrov K.M."/>
            <person name="Suarez D.L."/>
            <person name="Swayne D.E."/>
        </authorList>
    </citation>
    <scope>NUCLEOTIDE SEQUENCE [LARGE SCALE GENOMIC DNA]</scope>
    <source>
        <strain evidence="14 15">DSM 23236</strain>
    </source>
</reference>
<dbReference type="InterPro" id="IPR000994">
    <property type="entry name" value="Pept_M24"/>
</dbReference>
<dbReference type="Proteomes" id="UP000192761">
    <property type="component" value="Unassembled WGS sequence"/>
</dbReference>
<accession>A0A1W1Y0P3</accession>
<keyword evidence="8" id="KW-0482">Metalloprotease</keyword>
<protein>
    <recommendedName>
        <fullName evidence="10">Xaa-Pro aminopeptidase</fullName>
        <ecNumber evidence="4">3.4.11.9</ecNumber>
    </recommendedName>
    <alternativeName>
        <fullName evidence="11">Aminopeptidase P II</fullName>
    </alternativeName>
    <alternativeName>
        <fullName evidence="12">X-Pro aminopeptidase</fullName>
    </alternativeName>
</protein>
<dbReference type="AlphaFoldDB" id="A0A1W1Y0P3"/>
<dbReference type="FunFam" id="3.90.230.10:FF:000002">
    <property type="entry name" value="Xaa-Pro aminopeptidase 3"/>
    <property type="match status" value="1"/>
</dbReference>
<sequence>MQPYSSRRARLAAQLSPGLLILPTSPELARNADTGFPYRFDSSFYYLTGFAEPEAVLVIETGGKPRSILFCRDKDIEREIWDGYRYGPAAAGEKFGFDEAHSINELDSKLIELLKNQPRVHFPLGADAGWDSRLTGWLNGVRGFVRAGINVPTEVADPRDAIAEMRLFKDEHELAILQRAADINVAAHKRAMRTAVPGTMEYAVEAELLHEYCRNGARFPAYGSIVATGANACVLHYVENTSRIADGDLLLIDAGGEYEGYASDITRTFPANGKFSGPQKAVYEVVLAAHAAARGEARPGKRWNDMHDAAVNVLAQGLLDLKLLDGSLQQVLETESYRQFYMHRTGHWMGLDVHDAGAYKINGEWRELQPGMVFTIEPGLYIRPAANVPSEFANIGIRIEDDAIVTASGHTLLTEGCPRSVAEIENWIAESRK</sequence>
<evidence type="ECO:0000256" key="10">
    <source>
        <dbReference type="ARBA" id="ARBA00069363"/>
    </source>
</evidence>
<dbReference type="Gene3D" id="3.90.230.10">
    <property type="entry name" value="Creatinase/methionine aminopeptidase superfamily"/>
    <property type="match status" value="1"/>
</dbReference>
<keyword evidence="15" id="KW-1185">Reference proteome</keyword>
<evidence type="ECO:0000256" key="3">
    <source>
        <dbReference type="ARBA" id="ARBA00008766"/>
    </source>
</evidence>
<evidence type="ECO:0000259" key="13">
    <source>
        <dbReference type="SMART" id="SM01011"/>
    </source>
</evidence>
<name>A0A1W1Y0P3_9NEIS</name>
<dbReference type="Pfam" id="PF00557">
    <property type="entry name" value="Peptidase_M24"/>
    <property type="match status" value="1"/>
</dbReference>
<feature type="domain" description="Aminopeptidase P N-terminal" evidence="13">
    <location>
        <begin position="1"/>
        <end position="131"/>
    </location>
</feature>
<dbReference type="Gene3D" id="3.40.350.10">
    <property type="entry name" value="Creatinase/prolidase N-terminal domain"/>
    <property type="match status" value="1"/>
</dbReference>
<comment type="catalytic activity">
    <reaction evidence="1">
        <text>Release of any N-terminal amino acid, including proline, that is linked to proline, even from a dipeptide or tripeptide.</text>
        <dbReference type="EC" id="3.4.11.9"/>
    </reaction>
</comment>
<dbReference type="InterPro" id="IPR029149">
    <property type="entry name" value="Creatin/AminoP/Spt16_N"/>
</dbReference>
<keyword evidence="7" id="KW-0378">Hydrolase</keyword>
<dbReference type="Pfam" id="PF05195">
    <property type="entry name" value="AMP_N"/>
    <property type="match status" value="1"/>
</dbReference>
<dbReference type="InterPro" id="IPR052433">
    <property type="entry name" value="X-Pro_dipept-like"/>
</dbReference>
<comment type="cofactor">
    <cofactor evidence="2">
        <name>Mn(2+)</name>
        <dbReference type="ChEBI" id="CHEBI:29035"/>
    </cofactor>
</comment>
<dbReference type="CDD" id="cd01087">
    <property type="entry name" value="Prolidase"/>
    <property type="match status" value="1"/>
</dbReference>
<evidence type="ECO:0000256" key="7">
    <source>
        <dbReference type="ARBA" id="ARBA00022801"/>
    </source>
</evidence>